<dbReference type="EMBL" id="RXOL01000003">
    <property type="protein sequence ID" value="RVQ67124.1"/>
    <property type="molecule type" value="Genomic_DNA"/>
</dbReference>
<dbReference type="OrthoDB" id="7432905at2"/>
<comment type="caution">
    <text evidence="1">The sequence shown here is derived from an EMBL/GenBank/DDBJ whole genome shotgun (WGS) entry which is preliminary data.</text>
</comment>
<organism evidence="1 2">
    <name type="scientific">Croceicoccus ponticola</name>
    <dbReference type="NCBI Taxonomy" id="2217664"/>
    <lineage>
        <taxon>Bacteria</taxon>
        <taxon>Pseudomonadati</taxon>
        <taxon>Pseudomonadota</taxon>
        <taxon>Alphaproteobacteria</taxon>
        <taxon>Sphingomonadales</taxon>
        <taxon>Erythrobacteraceae</taxon>
        <taxon>Croceicoccus</taxon>
    </lineage>
</organism>
<evidence type="ECO:0000313" key="1">
    <source>
        <dbReference type="EMBL" id="RVQ67124.1"/>
    </source>
</evidence>
<dbReference type="RefSeq" id="WP_127612634.1">
    <property type="nucleotide sequence ID" value="NZ_RXOL01000003.1"/>
</dbReference>
<evidence type="ECO:0008006" key="3">
    <source>
        <dbReference type="Google" id="ProtNLM"/>
    </source>
</evidence>
<proteinExistence type="predicted"/>
<dbReference type="Proteomes" id="UP000283003">
    <property type="component" value="Unassembled WGS sequence"/>
</dbReference>
<gene>
    <name evidence="1" type="ORF">EKN06_09405</name>
</gene>
<name>A0A437GXL0_9SPHN</name>
<protein>
    <recommendedName>
        <fullName evidence="3">Transposase</fullName>
    </recommendedName>
</protein>
<keyword evidence="2" id="KW-1185">Reference proteome</keyword>
<evidence type="ECO:0000313" key="2">
    <source>
        <dbReference type="Proteomes" id="UP000283003"/>
    </source>
</evidence>
<reference evidence="1 2" key="1">
    <citation type="submission" date="2018-12" db="EMBL/GenBank/DDBJ databases">
        <title>Croceicoccus ponticola sp. nov., a lipolytic bacterium isolated from seawater.</title>
        <authorList>
            <person name="Yoon J.-H."/>
        </authorList>
    </citation>
    <scope>NUCLEOTIDE SEQUENCE [LARGE SCALE GENOMIC DNA]</scope>
    <source>
        <strain evidence="1 2">GM-16</strain>
    </source>
</reference>
<accession>A0A437GXL0</accession>
<dbReference type="AlphaFoldDB" id="A0A437GXL0"/>
<sequence length="99" mass="11016">MRTVVDPAQAFVASHKAAAIPFEYVREEHRCTQCRKESMSTRITRCDPDHVWSARNVLTKLRTSDAGTACKRAIPLSWEGHPELADFSAVLHPTGPVLS</sequence>